<dbReference type="Proteomes" id="UP000002026">
    <property type="component" value="Chromosome"/>
</dbReference>
<accession>C7N181</accession>
<proteinExistence type="predicted"/>
<sequence>MRRPFVSFDKRPFALLGLVNMESKREAVDAMQAMCMLAG</sequence>
<dbReference type="AlphaFoldDB" id="C7N181"/>
<dbReference type="KEGG" id="shi:Shel_22930"/>
<gene>
    <name evidence="1" type="ordered locus">Shel_22930</name>
</gene>
<evidence type="ECO:0000313" key="2">
    <source>
        <dbReference type="Proteomes" id="UP000002026"/>
    </source>
</evidence>
<dbReference type="STRING" id="471855.Shel_22930"/>
<dbReference type="EMBL" id="CP001684">
    <property type="protein sequence ID" value="ACV23303.1"/>
    <property type="molecule type" value="Genomic_DNA"/>
</dbReference>
<reference evidence="1 2" key="1">
    <citation type="journal article" date="2009" name="Stand. Genomic Sci.">
        <title>Complete genome sequence of Slackia heliotrinireducens type strain (RHS 1).</title>
        <authorList>
            <person name="Pukall R."/>
            <person name="Lapidus A."/>
            <person name="Nolan M."/>
            <person name="Copeland A."/>
            <person name="Glavina Del Rio T."/>
            <person name="Lucas S."/>
            <person name="Chen F."/>
            <person name="Tice H."/>
            <person name="Cheng J.F."/>
            <person name="Chertkov O."/>
            <person name="Bruce D."/>
            <person name="Goodwin L."/>
            <person name="Kuske C."/>
            <person name="Brettin T."/>
            <person name="Detter J.C."/>
            <person name="Han C."/>
            <person name="Pitluck S."/>
            <person name="Pati A."/>
            <person name="Mavrommatis K."/>
            <person name="Ivanova N."/>
            <person name="Ovchinnikova G."/>
            <person name="Chen A."/>
            <person name="Palaniappan K."/>
            <person name="Schneider S."/>
            <person name="Rohde M."/>
            <person name="Chain P."/>
            <person name="D'haeseleer P."/>
            <person name="Goker M."/>
            <person name="Bristow J."/>
            <person name="Eisen J.A."/>
            <person name="Markowitz V."/>
            <person name="Kyrpides N.C."/>
            <person name="Klenk H.P."/>
            <person name="Hugenholtz P."/>
        </authorList>
    </citation>
    <scope>NUCLEOTIDE SEQUENCE [LARGE SCALE GENOMIC DNA]</scope>
    <source>
        <strain evidence="2">ATCC 29202 / DSM 20476 / NCTC 11029 / RHS 1</strain>
    </source>
</reference>
<protein>
    <submittedName>
        <fullName evidence="1">Uncharacterized protein</fullName>
    </submittedName>
</protein>
<name>C7N181_SLAHD</name>
<dbReference type="HOGENOM" id="CLU_3317107_0_0_11"/>
<evidence type="ECO:0000313" key="1">
    <source>
        <dbReference type="EMBL" id="ACV23303.1"/>
    </source>
</evidence>
<keyword evidence="2" id="KW-1185">Reference proteome</keyword>
<organism evidence="1 2">
    <name type="scientific">Slackia heliotrinireducens (strain ATCC 29202 / DSM 20476 / NCTC 11029 / RHS 1)</name>
    <name type="common">Peptococcus heliotrinreducens</name>
    <dbReference type="NCBI Taxonomy" id="471855"/>
    <lineage>
        <taxon>Bacteria</taxon>
        <taxon>Bacillati</taxon>
        <taxon>Actinomycetota</taxon>
        <taxon>Coriobacteriia</taxon>
        <taxon>Eggerthellales</taxon>
        <taxon>Eggerthellaceae</taxon>
        <taxon>Slackia</taxon>
    </lineage>
</organism>